<comment type="caution">
    <text evidence="3">The sequence shown here is derived from an EMBL/GenBank/DDBJ whole genome shotgun (WGS) entry which is preliminary data.</text>
</comment>
<protein>
    <submittedName>
        <fullName evidence="3">Uncharacterized protein</fullName>
    </submittedName>
</protein>
<dbReference type="STRING" id="93625.A0A409XG85"/>
<dbReference type="SUPFAM" id="SSF49503">
    <property type="entry name" value="Cupredoxins"/>
    <property type="match status" value="1"/>
</dbReference>
<gene>
    <name evidence="3" type="ORF">CVT25_015778</name>
</gene>
<reference evidence="3 4" key="1">
    <citation type="journal article" date="2018" name="Evol. Lett.">
        <title>Horizontal gene cluster transfer increased hallucinogenic mushroom diversity.</title>
        <authorList>
            <person name="Reynolds H.T."/>
            <person name="Vijayakumar V."/>
            <person name="Gluck-Thaler E."/>
            <person name="Korotkin H.B."/>
            <person name="Matheny P.B."/>
            <person name="Slot J.C."/>
        </authorList>
    </citation>
    <scope>NUCLEOTIDE SEQUENCE [LARGE SCALE GENOMIC DNA]</scope>
    <source>
        <strain evidence="3 4">2631</strain>
    </source>
</reference>
<organism evidence="3 4">
    <name type="scientific">Psilocybe cyanescens</name>
    <dbReference type="NCBI Taxonomy" id="93625"/>
    <lineage>
        <taxon>Eukaryota</taxon>
        <taxon>Fungi</taxon>
        <taxon>Dikarya</taxon>
        <taxon>Basidiomycota</taxon>
        <taxon>Agaricomycotina</taxon>
        <taxon>Agaricomycetes</taxon>
        <taxon>Agaricomycetidae</taxon>
        <taxon>Agaricales</taxon>
        <taxon>Agaricineae</taxon>
        <taxon>Strophariaceae</taxon>
        <taxon>Psilocybe</taxon>
    </lineage>
</organism>
<dbReference type="OrthoDB" id="1921208at2759"/>
<dbReference type="AlphaFoldDB" id="A0A409XG85"/>
<evidence type="ECO:0000313" key="3">
    <source>
        <dbReference type="EMBL" id="PPQ89761.1"/>
    </source>
</evidence>
<dbReference type="InterPro" id="IPR008972">
    <property type="entry name" value="Cupredoxin"/>
</dbReference>
<keyword evidence="4" id="KW-1185">Reference proteome</keyword>
<accession>A0A409XG85</accession>
<evidence type="ECO:0000313" key="4">
    <source>
        <dbReference type="Proteomes" id="UP000283269"/>
    </source>
</evidence>
<proteinExistence type="predicted"/>
<evidence type="ECO:0000256" key="2">
    <source>
        <dbReference type="SAM" id="SignalP"/>
    </source>
</evidence>
<evidence type="ECO:0000256" key="1">
    <source>
        <dbReference type="SAM" id="MobiDB-lite"/>
    </source>
</evidence>
<dbReference type="Proteomes" id="UP000283269">
    <property type="component" value="Unassembled WGS sequence"/>
</dbReference>
<feature type="chain" id="PRO_5019477749" evidence="2">
    <location>
        <begin position="21"/>
        <end position="213"/>
    </location>
</feature>
<sequence length="213" mass="20758">MTLALLTTLTLTLLPCLTLGASIQVQVGANGGLDYTPSFITATDGDTVPVTPKKHSITQISFVSPCAPLAGGFDTGIILLPSGSTTKTYTIPPSTGPPDSSSPAPKQRTPARHGACVTVTNTLGSHDPSTASGSVFSAASVQGSATGSASAADVATSTASVPTGGACTGAGSAGSADHTGAKTGGAVKTTAGVRNAALAVGADFFIFNFVAFV</sequence>
<feature type="signal peptide" evidence="2">
    <location>
        <begin position="1"/>
        <end position="20"/>
    </location>
</feature>
<dbReference type="EMBL" id="NHYD01001834">
    <property type="protein sequence ID" value="PPQ89761.1"/>
    <property type="molecule type" value="Genomic_DNA"/>
</dbReference>
<name>A0A409XG85_PSICY</name>
<keyword evidence="2" id="KW-0732">Signal</keyword>
<dbReference type="InParanoid" id="A0A409XG85"/>
<feature type="region of interest" description="Disordered" evidence="1">
    <location>
        <begin position="88"/>
        <end position="113"/>
    </location>
</feature>